<proteinExistence type="predicted"/>
<feature type="transmembrane region" description="Helical" evidence="7">
    <location>
        <begin position="651"/>
        <end position="671"/>
    </location>
</feature>
<dbReference type="InterPro" id="IPR042321">
    <property type="entry name" value="Ima1"/>
</dbReference>
<dbReference type="InterPro" id="IPR018617">
    <property type="entry name" value="Ima1_N"/>
</dbReference>
<evidence type="ECO:0000313" key="9">
    <source>
        <dbReference type="EMBL" id="KAK5171473.1"/>
    </source>
</evidence>
<dbReference type="Pfam" id="PF09779">
    <property type="entry name" value="Ima1_N"/>
    <property type="match status" value="1"/>
</dbReference>
<keyword evidence="2 7" id="KW-0812">Transmembrane</keyword>
<evidence type="ECO:0000256" key="2">
    <source>
        <dbReference type="ARBA" id="ARBA00022692"/>
    </source>
</evidence>
<evidence type="ECO:0000259" key="8">
    <source>
        <dbReference type="Pfam" id="PF09779"/>
    </source>
</evidence>
<keyword evidence="5" id="KW-0539">Nucleus</keyword>
<dbReference type="AlphaFoldDB" id="A0AAV9PH73"/>
<feature type="compositionally biased region" description="Polar residues" evidence="6">
    <location>
        <begin position="442"/>
        <end position="452"/>
    </location>
</feature>
<feature type="region of interest" description="Disordered" evidence="6">
    <location>
        <begin position="468"/>
        <end position="501"/>
    </location>
</feature>
<feature type="region of interest" description="Disordered" evidence="6">
    <location>
        <begin position="576"/>
        <end position="600"/>
    </location>
</feature>
<dbReference type="GeneID" id="89925963"/>
<dbReference type="GO" id="GO:0034506">
    <property type="term" value="C:chromosome, centromeric core domain"/>
    <property type="evidence" value="ECO:0007669"/>
    <property type="project" value="TreeGrafter"/>
</dbReference>
<evidence type="ECO:0000313" key="10">
    <source>
        <dbReference type="Proteomes" id="UP001337655"/>
    </source>
</evidence>
<evidence type="ECO:0000256" key="1">
    <source>
        <dbReference type="ARBA" id="ARBA00004473"/>
    </source>
</evidence>
<evidence type="ECO:0000256" key="4">
    <source>
        <dbReference type="ARBA" id="ARBA00023136"/>
    </source>
</evidence>
<feature type="transmembrane region" description="Helical" evidence="7">
    <location>
        <begin position="287"/>
        <end position="305"/>
    </location>
</feature>
<dbReference type="PANTHER" id="PTHR28538">
    <property type="entry name" value="INTEGRAL INNER NUCLEAR MEMBRANE PROTEIN IMA1"/>
    <property type="match status" value="1"/>
</dbReference>
<dbReference type="PANTHER" id="PTHR28538:SF1">
    <property type="entry name" value="INTEGRAL INNER NUCLEAR MEMBRANE PROTEIN IMA1"/>
    <property type="match status" value="1"/>
</dbReference>
<feature type="domain" description="Ima1 N-terminal" evidence="8">
    <location>
        <begin position="5"/>
        <end position="133"/>
    </location>
</feature>
<sequence>MFWRLRCYSCGTRSPHSKGTHEFQCANCEAYNFYDTDGNVVDTPDTIAAPPVQPSKHRYQTFTRPLPRDAPRNDDEIFCNRCRNNQRIYTEALSNALPDEDHPEYAEYEARLPQLKADLEQKWPLICTRCASKAQQKIRQADYYGKTQQASRMMLQTRKKRGGSPVGQRDDWGKWSMRMLLKAAGMVVYASLLAQMAWHAYGILAALTGSMTTEDAETVEFAFDPSVKDCAKQTRLLHFDPSCYQLFATLIPKALLTGLCLLWYNPGISSWYHHTWRMEAVNGQTEHFRIQAVLLIIRLVAWIGLTDVTTTGGLSKQKLMAAHGFMIAFIALCQWVSERTISPQRWVLRGKIMPKPDEADFFGGAAGPAEEQYDRQASSVPPQLRLFPRNETPFPIERLAPQQPRRGYSRLELPANPPPSPPITDDDMMDIDTNYEPPTLRSAHNQSTNQSLGWGGMRNELFDIHDSTRAQQDRQRQRDEQPTKLRYQPPNEQNPFRGRLPPAPMSMERRLRNPPTQVSFKKAPLSKQQDFMKQMREGIESGKGFTKPNAAQAAQGVHAAFALDEDSDFSPIKTRRVAHSTSMGEVLEDEPAKSRTKGSLDLRPGNWTLKGDLDTATGLEDLFGGTSFRIADENGVQNGRAAMSEQAHSSVATRGWVLLAVIAAVAAVVVVEPVRRTVCFWLIARLEAMGY</sequence>
<dbReference type="GO" id="GO:0005637">
    <property type="term" value="C:nuclear inner membrane"/>
    <property type="evidence" value="ECO:0007669"/>
    <property type="project" value="UniProtKB-SubCell"/>
</dbReference>
<comment type="caution">
    <text evidence="9">The sequence shown here is derived from an EMBL/GenBank/DDBJ whole genome shotgun (WGS) entry which is preliminary data.</text>
</comment>
<feature type="compositionally biased region" description="Basic and acidic residues" evidence="6">
    <location>
        <begin position="468"/>
        <end position="483"/>
    </location>
</feature>
<dbReference type="RefSeq" id="XP_064660501.1">
    <property type="nucleotide sequence ID" value="XM_064801871.1"/>
</dbReference>
<dbReference type="GO" id="GO:0034992">
    <property type="term" value="C:microtubule organizing center attachment site"/>
    <property type="evidence" value="ECO:0007669"/>
    <property type="project" value="TreeGrafter"/>
</dbReference>
<protein>
    <recommendedName>
        <fullName evidence="8">Ima1 N-terminal domain-containing protein</fullName>
    </recommendedName>
</protein>
<reference evidence="9 10" key="1">
    <citation type="submission" date="2023-08" db="EMBL/GenBank/DDBJ databases">
        <title>Black Yeasts Isolated from many extreme environments.</title>
        <authorList>
            <person name="Coleine C."/>
            <person name="Stajich J.E."/>
            <person name="Selbmann L."/>
        </authorList>
    </citation>
    <scope>NUCLEOTIDE SEQUENCE [LARGE SCALE GENOMIC DNA]</scope>
    <source>
        <strain evidence="9 10">CCFEE 5935</strain>
    </source>
</reference>
<evidence type="ECO:0000256" key="3">
    <source>
        <dbReference type="ARBA" id="ARBA00022989"/>
    </source>
</evidence>
<gene>
    <name evidence="9" type="ORF">LTR77_004618</name>
</gene>
<comment type="subcellular location">
    <subcellularLocation>
        <location evidence="1">Nucleus inner membrane</location>
        <topology evidence="1">Multi-pass membrane protein</topology>
    </subcellularLocation>
</comment>
<name>A0AAV9PH73_9PEZI</name>
<keyword evidence="10" id="KW-1185">Reference proteome</keyword>
<keyword evidence="3 7" id="KW-1133">Transmembrane helix</keyword>
<evidence type="ECO:0000256" key="5">
    <source>
        <dbReference type="ARBA" id="ARBA00023242"/>
    </source>
</evidence>
<evidence type="ECO:0000256" key="6">
    <source>
        <dbReference type="SAM" id="MobiDB-lite"/>
    </source>
</evidence>
<dbReference type="EMBL" id="JAVRRT010000006">
    <property type="protein sequence ID" value="KAK5171473.1"/>
    <property type="molecule type" value="Genomic_DNA"/>
</dbReference>
<keyword evidence="4 7" id="KW-0472">Membrane</keyword>
<organism evidence="9 10">
    <name type="scientific">Saxophila tyrrhenica</name>
    <dbReference type="NCBI Taxonomy" id="1690608"/>
    <lineage>
        <taxon>Eukaryota</taxon>
        <taxon>Fungi</taxon>
        <taxon>Dikarya</taxon>
        <taxon>Ascomycota</taxon>
        <taxon>Pezizomycotina</taxon>
        <taxon>Dothideomycetes</taxon>
        <taxon>Dothideomycetidae</taxon>
        <taxon>Mycosphaerellales</taxon>
        <taxon>Extremaceae</taxon>
        <taxon>Saxophila</taxon>
    </lineage>
</organism>
<accession>A0AAV9PH73</accession>
<dbReference type="GO" id="GO:0071765">
    <property type="term" value="P:nuclear inner membrane organization"/>
    <property type="evidence" value="ECO:0007669"/>
    <property type="project" value="InterPro"/>
</dbReference>
<dbReference type="GO" id="GO:0044732">
    <property type="term" value="C:mitotic spindle pole body"/>
    <property type="evidence" value="ECO:0007669"/>
    <property type="project" value="TreeGrafter"/>
</dbReference>
<feature type="transmembrane region" description="Helical" evidence="7">
    <location>
        <begin position="317"/>
        <end position="336"/>
    </location>
</feature>
<dbReference type="Proteomes" id="UP001337655">
    <property type="component" value="Unassembled WGS sequence"/>
</dbReference>
<feature type="transmembrane region" description="Helical" evidence="7">
    <location>
        <begin position="244"/>
        <end position="266"/>
    </location>
</feature>
<evidence type="ECO:0000256" key="7">
    <source>
        <dbReference type="SAM" id="Phobius"/>
    </source>
</evidence>
<feature type="transmembrane region" description="Helical" evidence="7">
    <location>
        <begin position="179"/>
        <end position="201"/>
    </location>
</feature>
<feature type="region of interest" description="Disordered" evidence="6">
    <location>
        <begin position="398"/>
        <end position="456"/>
    </location>
</feature>